<keyword evidence="3 6" id="KW-0547">Nucleotide-binding</keyword>
<dbReference type="InterPro" id="IPR000719">
    <property type="entry name" value="Prot_kinase_dom"/>
</dbReference>
<dbReference type="FunFam" id="3.30.200.20:FF:000003">
    <property type="entry name" value="Non-specific serine/threonine protein kinase"/>
    <property type="match status" value="1"/>
</dbReference>
<keyword evidence="5 6" id="KW-0067">ATP-binding</keyword>
<dbReference type="PROSITE" id="PS00107">
    <property type="entry name" value="PROTEIN_KINASE_ATP"/>
    <property type="match status" value="1"/>
</dbReference>
<evidence type="ECO:0000256" key="4">
    <source>
        <dbReference type="ARBA" id="ARBA00022777"/>
    </source>
</evidence>
<dbReference type="GO" id="GO:0007165">
    <property type="term" value="P:signal transduction"/>
    <property type="evidence" value="ECO:0000318"/>
    <property type="project" value="GO_Central"/>
</dbReference>
<evidence type="ECO:0000313" key="9">
    <source>
        <dbReference type="EMBL" id="CAK80439.1"/>
    </source>
</evidence>
<keyword evidence="1" id="KW-0723">Serine/threonine-protein kinase</keyword>
<evidence type="ECO:0000259" key="8">
    <source>
        <dbReference type="PROSITE" id="PS50011"/>
    </source>
</evidence>
<reference evidence="9 10" key="1">
    <citation type="journal article" date="2006" name="Nature">
        <title>Global trends of whole-genome duplications revealed by the ciliate Paramecium tetraurelia.</title>
        <authorList>
            <consortium name="Genoscope"/>
            <person name="Aury J.-M."/>
            <person name="Jaillon O."/>
            <person name="Duret L."/>
            <person name="Noel B."/>
            <person name="Jubin C."/>
            <person name="Porcel B.M."/>
            <person name="Segurens B."/>
            <person name="Daubin V."/>
            <person name="Anthouard V."/>
            <person name="Aiach N."/>
            <person name="Arnaiz O."/>
            <person name="Billaut A."/>
            <person name="Beisson J."/>
            <person name="Blanc I."/>
            <person name="Bouhouche K."/>
            <person name="Camara F."/>
            <person name="Duharcourt S."/>
            <person name="Guigo R."/>
            <person name="Gogendeau D."/>
            <person name="Katinka M."/>
            <person name="Keller A.-M."/>
            <person name="Kissmehl R."/>
            <person name="Klotz C."/>
            <person name="Koll F."/>
            <person name="Le Moue A."/>
            <person name="Lepere C."/>
            <person name="Malinsky S."/>
            <person name="Nowacki M."/>
            <person name="Nowak J.K."/>
            <person name="Plattner H."/>
            <person name="Poulain J."/>
            <person name="Ruiz F."/>
            <person name="Serrano V."/>
            <person name="Zagulski M."/>
            <person name="Dessen P."/>
            <person name="Betermier M."/>
            <person name="Weissenbach J."/>
            <person name="Scarpelli C."/>
            <person name="Schachter V."/>
            <person name="Sperling L."/>
            <person name="Meyer E."/>
            <person name="Cohen J."/>
            <person name="Wincker P."/>
        </authorList>
    </citation>
    <scope>NUCLEOTIDE SEQUENCE [LARGE SCALE GENOMIC DNA]</scope>
    <source>
        <strain evidence="9 10">Stock d4-2</strain>
    </source>
</reference>
<dbReference type="InterPro" id="IPR017441">
    <property type="entry name" value="Protein_kinase_ATP_BS"/>
</dbReference>
<dbReference type="KEGG" id="ptm:GSPATT00015335001"/>
<dbReference type="SUPFAM" id="SSF56112">
    <property type="entry name" value="Protein kinase-like (PK-like)"/>
    <property type="match status" value="1"/>
</dbReference>
<dbReference type="AlphaFoldDB" id="A0DBM2"/>
<dbReference type="Pfam" id="PF00069">
    <property type="entry name" value="Pkinase"/>
    <property type="match status" value="1"/>
</dbReference>
<dbReference type="PROSITE" id="PS50011">
    <property type="entry name" value="PROTEIN_KINASE_DOM"/>
    <property type="match status" value="1"/>
</dbReference>
<dbReference type="RefSeq" id="XP_001447836.1">
    <property type="nucleotide sequence ID" value="XM_001447799.1"/>
</dbReference>
<keyword evidence="4" id="KW-0418">Kinase</keyword>
<keyword evidence="10" id="KW-1185">Reference proteome</keyword>
<dbReference type="eggNOG" id="KOG0583">
    <property type="taxonomic scope" value="Eukaryota"/>
</dbReference>
<dbReference type="OMA" id="SREIRYM"/>
<dbReference type="OrthoDB" id="312660at2759"/>
<feature type="binding site" evidence="6">
    <location>
        <position position="43"/>
    </location>
    <ligand>
        <name>ATP</name>
        <dbReference type="ChEBI" id="CHEBI:30616"/>
    </ligand>
</feature>
<dbReference type="PANTHER" id="PTHR24346:SF82">
    <property type="entry name" value="KP78A-RELATED"/>
    <property type="match status" value="1"/>
</dbReference>
<sequence>MQQQGQVPLQIGHYLLGKTLGVGSFGKVKLARHNITNTQVAIKVINKKRMKNSKMEDKISREIRYMRHFNHPNVIKLYEVLETAGDVFVVMEYAEKGELFDLIAQRGKLPETEARNLFLQILSGVDYCHNNLVAHRDLKPENILISHNNTLKIGDFGLSNKMNDGEYLKTPCGSPNYAAPEVISGRTYCGTEADVWSCGVILFALIAGYLPFDEETSQALYKKIKTADYIIPNSFSPQVRDLINRMLTPDPLKRIKFHEIYLHPYLRSNQIPFYLQIPIKLDEDRREINDEVFKKLMELPSVNVKGISQGYIQKCIRERKDKSIVVMYDLLLRQMGIGSSTPMTINNLTKKDLIFNPHIPQLDGQSFENILLTEIQKPAPYDYGKDLQKDIMAVVYPYQARQIVNAIYTCLEKFNTIIEVKSPQYKLKCYHRNLIKMTKYNSNVELFNEFQKDDEAGSKNDLPSLIQKEENKDKNKKTNQNKYSPKEIIFYIKIYQMPTNNNDHMIDFQLRRGHPVVFMDYCNKVIALLNQHFNQF</sequence>
<name>A0DBM2_PARTE</name>
<dbReference type="InterPro" id="IPR028375">
    <property type="entry name" value="KA1/Ssp2_C"/>
</dbReference>
<dbReference type="InterPro" id="IPR011009">
    <property type="entry name" value="Kinase-like_dom_sf"/>
</dbReference>
<dbReference type="EMBL" id="CT868363">
    <property type="protein sequence ID" value="CAK80439.1"/>
    <property type="molecule type" value="Genomic_DNA"/>
</dbReference>
<dbReference type="HOGENOM" id="CLU_000288_59_3_1"/>
<organism evidence="9 10">
    <name type="scientific">Paramecium tetraurelia</name>
    <dbReference type="NCBI Taxonomy" id="5888"/>
    <lineage>
        <taxon>Eukaryota</taxon>
        <taxon>Sar</taxon>
        <taxon>Alveolata</taxon>
        <taxon>Ciliophora</taxon>
        <taxon>Intramacronucleata</taxon>
        <taxon>Oligohymenophorea</taxon>
        <taxon>Peniculida</taxon>
        <taxon>Parameciidae</taxon>
        <taxon>Paramecium</taxon>
    </lineage>
</organism>
<dbReference type="GO" id="GO:0004674">
    <property type="term" value="F:protein serine/threonine kinase activity"/>
    <property type="evidence" value="ECO:0000318"/>
    <property type="project" value="GO_Central"/>
</dbReference>
<protein>
    <recommendedName>
        <fullName evidence="8">Protein kinase domain-containing protein</fullName>
    </recommendedName>
</protein>
<keyword evidence="2" id="KW-0808">Transferase</keyword>
<feature type="region of interest" description="Disordered" evidence="7">
    <location>
        <begin position="458"/>
        <end position="480"/>
    </location>
</feature>
<evidence type="ECO:0000256" key="6">
    <source>
        <dbReference type="PROSITE-ProRule" id="PRU10141"/>
    </source>
</evidence>
<dbReference type="PANTHER" id="PTHR24346">
    <property type="entry name" value="MAP/MICROTUBULE AFFINITY-REGULATING KINASE"/>
    <property type="match status" value="1"/>
</dbReference>
<evidence type="ECO:0000313" key="10">
    <source>
        <dbReference type="Proteomes" id="UP000000600"/>
    </source>
</evidence>
<dbReference type="STRING" id="5888.A0DBM2"/>
<evidence type="ECO:0000256" key="5">
    <source>
        <dbReference type="ARBA" id="ARBA00022840"/>
    </source>
</evidence>
<dbReference type="Gene3D" id="1.10.510.10">
    <property type="entry name" value="Transferase(Phosphotransferase) domain 1"/>
    <property type="match status" value="1"/>
</dbReference>
<evidence type="ECO:0000256" key="1">
    <source>
        <dbReference type="ARBA" id="ARBA00022527"/>
    </source>
</evidence>
<gene>
    <name evidence="9" type="ORF">GSPATT00015335001</name>
</gene>
<evidence type="ECO:0000256" key="3">
    <source>
        <dbReference type="ARBA" id="ARBA00022741"/>
    </source>
</evidence>
<dbReference type="SUPFAM" id="SSF103243">
    <property type="entry name" value="KA1-like"/>
    <property type="match status" value="1"/>
</dbReference>
<dbReference type="InParanoid" id="A0DBM2"/>
<dbReference type="GeneID" id="5033621"/>
<dbReference type="InterPro" id="IPR008271">
    <property type="entry name" value="Ser/Thr_kinase_AS"/>
</dbReference>
<dbReference type="Proteomes" id="UP000000600">
    <property type="component" value="Unassembled WGS sequence"/>
</dbReference>
<evidence type="ECO:0000256" key="2">
    <source>
        <dbReference type="ARBA" id="ARBA00022679"/>
    </source>
</evidence>
<dbReference type="SMART" id="SM00220">
    <property type="entry name" value="S_TKc"/>
    <property type="match status" value="1"/>
</dbReference>
<dbReference type="PROSITE" id="PS00108">
    <property type="entry name" value="PROTEIN_KINASE_ST"/>
    <property type="match status" value="1"/>
</dbReference>
<feature type="domain" description="Protein kinase" evidence="8">
    <location>
        <begin position="14"/>
        <end position="266"/>
    </location>
</feature>
<proteinExistence type="predicted"/>
<dbReference type="GO" id="GO:0005524">
    <property type="term" value="F:ATP binding"/>
    <property type="evidence" value="ECO:0007669"/>
    <property type="project" value="UniProtKB-UniRule"/>
</dbReference>
<dbReference type="FunFam" id="1.10.510.10:FF:000956">
    <property type="entry name" value="CAMK family protein kinase"/>
    <property type="match status" value="1"/>
</dbReference>
<evidence type="ECO:0000256" key="7">
    <source>
        <dbReference type="SAM" id="MobiDB-lite"/>
    </source>
</evidence>
<accession>A0DBM2</accession>